<name>A0A4V3JEN7_9LEPT</name>
<dbReference type="RefSeq" id="WP_135812682.1">
    <property type="nucleotide sequence ID" value="NZ_RQEV01000007.1"/>
</dbReference>
<feature type="domain" description="Galectin" evidence="6">
    <location>
        <begin position="46"/>
        <end position="190"/>
    </location>
</feature>
<dbReference type="AlphaFoldDB" id="A0A4V3JEN7"/>
<dbReference type="GO" id="GO:0051075">
    <property type="term" value="F:S-adenosylmethionine:tRNA ribosyltransferase-isomerase activity"/>
    <property type="evidence" value="ECO:0007669"/>
    <property type="project" value="UniProtKB-EC"/>
</dbReference>
<evidence type="ECO:0000256" key="2">
    <source>
        <dbReference type="ARBA" id="ARBA00022679"/>
    </source>
</evidence>
<keyword evidence="7" id="KW-0413">Isomerase</keyword>
<dbReference type="InterPro" id="IPR042119">
    <property type="entry name" value="QueA_dom2"/>
</dbReference>
<comment type="subunit">
    <text evidence="5">Monomer.</text>
</comment>
<evidence type="ECO:0000256" key="1">
    <source>
        <dbReference type="ARBA" id="ARBA00022490"/>
    </source>
</evidence>
<dbReference type="NCBIfam" id="TIGR00113">
    <property type="entry name" value="queA"/>
    <property type="match status" value="1"/>
</dbReference>
<dbReference type="InterPro" id="IPR003699">
    <property type="entry name" value="QueA"/>
</dbReference>
<dbReference type="InterPro" id="IPR001079">
    <property type="entry name" value="Galectin_CRD"/>
</dbReference>
<keyword evidence="7" id="KW-0328">Glycosyltransferase</keyword>
<comment type="function">
    <text evidence="5">Transfers and isomerizes the ribose moiety from AdoMet to the 7-aminomethyl group of 7-deazaguanine (preQ1-tRNA) to give epoxyqueuosine (oQ-tRNA).</text>
</comment>
<dbReference type="GO" id="GO:0005737">
    <property type="term" value="C:cytoplasm"/>
    <property type="evidence" value="ECO:0007669"/>
    <property type="project" value="UniProtKB-SubCell"/>
</dbReference>
<comment type="catalytic activity">
    <reaction evidence="5">
        <text>7-aminomethyl-7-carbaguanosine(34) in tRNA + S-adenosyl-L-methionine = epoxyqueuosine(34) in tRNA + adenine + L-methionine + 2 H(+)</text>
        <dbReference type="Rhea" id="RHEA:32155"/>
        <dbReference type="Rhea" id="RHEA-COMP:10342"/>
        <dbReference type="Rhea" id="RHEA-COMP:18582"/>
        <dbReference type="ChEBI" id="CHEBI:15378"/>
        <dbReference type="ChEBI" id="CHEBI:16708"/>
        <dbReference type="ChEBI" id="CHEBI:57844"/>
        <dbReference type="ChEBI" id="CHEBI:59789"/>
        <dbReference type="ChEBI" id="CHEBI:82833"/>
        <dbReference type="ChEBI" id="CHEBI:194443"/>
        <dbReference type="EC" id="2.4.99.17"/>
    </reaction>
</comment>
<evidence type="ECO:0000256" key="4">
    <source>
        <dbReference type="ARBA" id="ARBA00022785"/>
    </source>
</evidence>
<evidence type="ECO:0000259" key="6">
    <source>
        <dbReference type="PROSITE" id="PS51304"/>
    </source>
</evidence>
<dbReference type="EC" id="2.4.99.17" evidence="5"/>
<organism evidence="7 8">
    <name type="scientific">Leptospira fluminis</name>
    <dbReference type="NCBI Taxonomy" id="2484979"/>
    <lineage>
        <taxon>Bacteria</taxon>
        <taxon>Pseudomonadati</taxon>
        <taxon>Spirochaetota</taxon>
        <taxon>Spirochaetia</taxon>
        <taxon>Leptospirales</taxon>
        <taxon>Leptospiraceae</taxon>
        <taxon>Leptospira</taxon>
    </lineage>
</organism>
<evidence type="ECO:0000256" key="5">
    <source>
        <dbReference type="HAMAP-Rule" id="MF_00113"/>
    </source>
</evidence>
<evidence type="ECO:0000313" key="8">
    <source>
        <dbReference type="Proteomes" id="UP000297855"/>
    </source>
</evidence>
<sequence>MEIGDLSEYSFNLPEESIAKVPAVNRDGSRLLVLSSTDGVLKEEPFFTEILKYLKEGDVLVANSTRVARRRVFLRTLSGRRHEALFLDPSERRNEWKALVRNSKKLKPGTVLQDEMSGRFQFTVTGREEEITLLATPPDFREIDFETIGRIPIPPYFKRESSEEDSVRYQTVYAKTLGSVAAPTAGLHFTPELLEQVRRLGVEFVELELRVGYGTFSTLTAKQFREKKLHEEFFSISSEVAETLNLAKKQGRRIISVGTTTLRALEASFDSGTRSFLSGESSTRLFLQPGDPILSCDCLITNFHLPESSLLLLVCAFAGKDAVLNAYRYALRNGFRFYSYGDAMLLLNRL</sequence>
<dbReference type="GO" id="GO:0008616">
    <property type="term" value="P:tRNA queuosine(34) biosynthetic process"/>
    <property type="evidence" value="ECO:0007669"/>
    <property type="project" value="UniProtKB-UniRule"/>
</dbReference>
<comment type="pathway">
    <text evidence="5">tRNA modification; tRNA-queuosine biosynthesis.</text>
</comment>
<keyword evidence="3 5" id="KW-0949">S-adenosyl-L-methionine</keyword>
<keyword evidence="1 5" id="KW-0963">Cytoplasm</keyword>
<proteinExistence type="inferred from homology"/>
<comment type="subcellular location">
    <subcellularLocation>
        <location evidence="5">Cytoplasm</location>
    </subcellularLocation>
</comment>
<evidence type="ECO:0000256" key="3">
    <source>
        <dbReference type="ARBA" id="ARBA00022691"/>
    </source>
</evidence>
<dbReference type="PANTHER" id="PTHR30307">
    <property type="entry name" value="S-ADENOSYLMETHIONINE:TRNA RIBOSYLTRANSFERASE-ISOMERASE"/>
    <property type="match status" value="1"/>
</dbReference>
<dbReference type="Proteomes" id="UP000297855">
    <property type="component" value="Unassembled WGS sequence"/>
</dbReference>
<dbReference type="PANTHER" id="PTHR30307:SF0">
    <property type="entry name" value="S-ADENOSYLMETHIONINE:TRNA RIBOSYLTRANSFERASE-ISOMERASE"/>
    <property type="match status" value="1"/>
</dbReference>
<dbReference type="OrthoDB" id="9805933at2"/>
<dbReference type="SUPFAM" id="SSF111337">
    <property type="entry name" value="QueA-like"/>
    <property type="match status" value="1"/>
</dbReference>
<gene>
    <name evidence="5 7" type="primary">queA</name>
    <name evidence="7" type="ORF">EHO61_05735</name>
</gene>
<evidence type="ECO:0000313" key="7">
    <source>
        <dbReference type="EMBL" id="TGK20015.1"/>
    </source>
</evidence>
<keyword evidence="2 5" id="KW-0808">Transferase</keyword>
<dbReference type="Gene3D" id="2.40.10.240">
    <property type="entry name" value="QueA-like"/>
    <property type="match status" value="1"/>
</dbReference>
<dbReference type="InterPro" id="IPR042118">
    <property type="entry name" value="QueA_dom1"/>
</dbReference>
<comment type="caution">
    <text evidence="7">The sequence shown here is derived from an EMBL/GenBank/DDBJ whole genome shotgun (WGS) entry which is preliminary data.</text>
</comment>
<comment type="similarity">
    <text evidence="5">Belongs to the QueA family.</text>
</comment>
<dbReference type="Gene3D" id="3.40.1780.10">
    <property type="entry name" value="QueA-like"/>
    <property type="match status" value="1"/>
</dbReference>
<dbReference type="EMBL" id="RQEV01000007">
    <property type="protein sequence ID" value="TGK20015.1"/>
    <property type="molecule type" value="Genomic_DNA"/>
</dbReference>
<dbReference type="GO" id="GO:0030246">
    <property type="term" value="F:carbohydrate binding"/>
    <property type="evidence" value="ECO:0007669"/>
    <property type="project" value="InterPro"/>
</dbReference>
<keyword evidence="4 5" id="KW-0671">Queuosine biosynthesis</keyword>
<accession>A0A4V3JEN7</accession>
<reference evidence="7" key="1">
    <citation type="journal article" date="2019" name="PLoS Negl. Trop. Dis.">
        <title>Revisiting the worldwide diversity of Leptospira species in the environment.</title>
        <authorList>
            <person name="Vincent A.T."/>
            <person name="Schiettekatte O."/>
            <person name="Bourhy P."/>
            <person name="Veyrier F.J."/>
            <person name="Picardeau M."/>
        </authorList>
    </citation>
    <scope>NUCLEOTIDE SEQUENCE [LARGE SCALE GENOMIC DNA]</scope>
    <source>
        <strain evidence="7">SCS5</strain>
    </source>
</reference>
<dbReference type="PROSITE" id="PS51304">
    <property type="entry name" value="GALECTIN"/>
    <property type="match status" value="1"/>
</dbReference>
<dbReference type="InterPro" id="IPR036100">
    <property type="entry name" value="QueA_sf"/>
</dbReference>
<dbReference type="UniPathway" id="UPA00392"/>
<dbReference type="Pfam" id="PF02547">
    <property type="entry name" value="Queuosine_synth"/>
    <property type="match status" value="1"/>
</dbReference>
<keyword evidence="8" id="KW-1185">Reference proteome</keyword>
<protein>
    <recommendedName>
        <fullName evidence="5">S-adenosylmethionine:tRNA ribosyltransferase-isomerase</fullName>
        <ecNumber evidence="5">2.4.99.17</ecNumber>
    </recommendedName>
    <alternativeName>
        <fullName evidence="5">Queuosine biosynthesis protein QueA</fullName>
    </alternativeName>
</protein>
<dbReference type="HAMAP" id="MF_00113">
    <property type="entry name" value="QueA"/>
    <property type="match status" value="1"/>
</dbReference>
<dbReference type="NCBIfam" id="NF001140">
    <property type="entry name" value="PRK00147.1"/>
    <property type="match status" value="1"/>
</dbReference>